<name>A0AAW1XNU1_RUBAR</name>
<dbReference type="PROSITE" id="PS50181">
    <property type="entry name" value="FBOX"/>
    <property type="match status" value="1"/>
</dbReference>
<dbReference type="AlphaFoldDB" id="A0AAW1XNU1"/>
<evidence type="ECO:0000259" key="1">
    <source>
        <dbReference type="PROSITE" id="PS50181"/>
    </source>
</evidence>
<dbReference type="Pfam" id="PF00646">
    <property type="entry name" value="F-box"/>
    <property type="match status" value="1"/>
</dbReference>
<gene>
    <name evidence="2" type="ORF">M0R45_014035</name>
</gene>
<evidence type="ECO:0000313" key="2">
    <source>
        <dbReference type="EMBL" id="KAK9937232.1"/>
    </source>
</evidence>
<dbReference type="Gene3D" id="1.20.1280.50">
    <property type="match status" value="1"/>
</dbReference>
<evidence type="ECO:0000313" key="3">
    <source>
        <dbReference type="Proteomes" id="UP001457282"/>
    </source>
</evidence>
<sequence>MEAFHPSLAFPFSYIFSTTTSSGTSGTSLANTMSDDPWMDPRIWSRLPRQLLDRVIAFLPPPAFFRARCVCKRWYGLLFTNAFLELYLQLSPLRRHWFLFFKQKNPKNSYIYRNGGNYSNNTNICEGYLFDPYELAWYRLTFPLVPPGFSPCASSGGLICWVSDEAGPKSLILSNPIVGSLTQLPPTLRSRLCPSIGLSVTPTSIDVTVCWR</sequence>
<dbReference type="Proteomes" id="UP001457282">
    <property type="component" value="Unassembled WGS sequence"/>
</dbReference>
<proteinExistence type="predicted"/>
<dbReference type="InterPro" id="IPR001810">
    <property type="entry name" value="F-box_dom"/>
</dbReference>
<dbReference type="InterPro" id="IPR036047">
    <property type="entry name" value="F-box-like_dom_sf"/>
</dbReference>
<organism evidence="2 3">
    <name type="scientific">Rubus argutus</name>
    <name type="common">Southern blackberry</name>
    <dbReference type="NCBI Taxonomy" id="59490"/>
    <lineage>
        <taxon>Eukaryota</taxon>
        <taxon>Viridiplantae</taxon>
        <taxon>Streptophyta</taxon>
        <taxon>Embryophyta</taxon>
        <taxon>Tracheophyta</taxon>
        <taxon>Spermatophyta</taxon>
        <taxon>Magnoliopsida</taxon>
        <taxon>eudicotyledons</taxon>
        <taxon>Gunneridae</taxon>
        <taxon>Pentapetalae</taxon>
        <taxon>rosids</taxon>
        <taxon>fabids</taxon>
        <taxon>Rosales</taxon>
        <taxon>Rosaceae</taxon>
        <taxon>Rosoideae</taxon>
        <taxon>Rosoideae incertae sedis</taxon>
        <taxon>Rubus</taxon>
    </lineage>
</organism>
<dbReference type="SMART" id="SM00256">
    <property type="entry name" value="FBOX"/>
    <property type="match status" value="1"/>
</dbReference>
<dbReference type="FunFam" id="1.20.1280.50:FF:000040">
    <property type="entry name" value="protein UNUSUAL FLORAL ORGANS"/>
    <property type="match status" value="1"/>
</dbReference>
<dbReference type="EMBL" id="JBEDUW010000003">
    <property type="protein sequence ID" value="KAK9937232.1"/>
    <property type="molecule type" value="Genomic_DNA"/>
</dbReference>
<reference evidence="2 3" key="1">
    <citation type="journal article" date="2023" name="G3 (Bethesda)">
        <title>A chromosome-length genome assembly and annotation of blackberry (Rubus argutus, cv. 'Hillquist').</title>
        <authorList>
            <person name="Bruna T."/>
            <person name="Aryal R."/>
            <person name="Dudchenko O."/>
            <person name="Sargent D.J."/>
            <person name="Mead D."/>
            <person name="Buti M."/>
            <person name="Cavallini A."/>
            <person name="Hytonen T."/>
            <person name="Andres J."/>
            <person name="Pham M."/>
            <person name="Weisz D."/>
            <person name="Mascagni F."/>
            <person name="Usai G."/>
            <person name="Natali L."/>
            <person name="Bassil N."/>
            <person name="Fernandez G.E."/>
            <person name="Lomsadze A."/>
            <person name="Armour M."/>
            <person name="Olukolu B."/>
            <person name="Poorten T."/>
            <person name="Britton C."/>
            <person name="Davik J."/>
            <person name="Ashrafi H."/>
            <person name="Aiden E.L."/>
            <person name="Borodovsky M."/>
            <person name="Worthington M."/>
        </authorList>
    </citation>
    <scope>NUCLEOTIDE SEQUENCE [LARGE SCALE GENOMIC DNA]</scope>
    <source>
        <strain evidence="2">PI 553951</strain>
    </source>
</reference>
<feature type="domain" description="F-box" evidence="1">
    <location>
        <begin position="41"/>
        <end position="90"/>
    </location>
</feature>
<keyword evidence="3" id="KW-1185">Reference proteome</keyword>
<protein>
    <recommendedName>
        <fullName evidence="1">F-box domain-containing protein</fullName>
    </recommendedName>
</protein>
<dbReference type="InterPro" id="IPR050796">
    <property type="entry name" value="SCF_F-box_component"/>
</dbReference>
<accession>A0AAW1XNU1</accession>
<comment type="caution">
    <text evidence="2">The sequence shown here is derived from an EMBL/GenBank/DDBJ whole genome shotgun (WGS) entry which is preliminary data.</text>
</comment>
<dbReference type="PANTHER" id="PTHR31672">
    <property type="entry name" value="BNACNNG10540D PROTEIN"/>
    <property type="match status" value="1"/>
</dbReference>
<dbReference type="PANTHER" id="PTHR31672:SF12">
    <property type="entry name" value="F-BOX DOMAIN-CONTAINING PROTEIN"/>
    <property type="match status" value="1"/>
</dbReference>
<dbReference type="SUPFAM" id="SSF81383">
    <property type="entry name" value="F-box domain"/>
    <property type="match status" value="1"/>
</dbReference>